<evidence type="ECO:0000313" key="4">
    <source>
        <dbReference type="Proteomes" id="UP000195105"/>
    </source>
</evidence>
<dbReference type="EMBL" id="NGFN01000017">
    <property type="protein sequence ID" value="OUD04268.1"/>
    <property type="molecule type" value="Genomic_DNA"/>
</dbReference>
<dbReference type="Proteomes" id="UP000195105">
    <property type="component" value="Unassembled WGS sequence"/>
</dbReference>
<evidence type="ECO:0000256" key="1">
    <source>
        <dbReference type="SAM" id="MobiDB-lite"/>
    </source>
</evidence>
<accession>A0A243S9H1</accession>
<feature type="chain" id="PRO_5012489980" evidence="2">
    <location>
        <begin position="26"/>
        <end position="134"/>
    </location>
</feature>
<sequence length="134" mass="14194">MRPRKIVVISVAVAALLGVAGTAAAESSSTAASHKPATTTAAKDGANKLCKRAPKTEQRIERKLKRLEGSGKGSIAQLEKRAAKTKADGQAAVAKYLDDELAFRKSLVPSLQQREKDLAKVRSWCATVKDGHSA</sequence>
<feature type="region of interest" description="Disordered" evidence="1">
    <location>
        <begin position="25"/>
        <end position="61"/>
    </location>
</feature>
<protein>
    <submittedName>
        <fullName evidence="3">Uncharacterized protein</fullName>
    </submittedName>
</protein>
<evidence type="ECO:0000256" key="2">
    <source>
        <dbReference type="SAM" id="SignalP"/>
    </source>
</evidence>
<gene>
    <name evidence="3" type="ORF">CA983_05140</name>
</gene>
<comment type="caution">
    <text evidence="3">The sequence shown here is derived from an EMBL/GenBank/DDBJ whole genome shotgun (WGS) entry which is preliminary data.</text>
</comment>
<organism evidence="3 4">
    <name type="scientific">Streptomyces swartbergensis</name>
    <dbReference type="NCBI Taxonomy" id="487165"/>
    <lineage>
        <taxon>Bacteria</taxon>
        <taxon>Bacillati</taxon>
        <taxon>Actinomycetota</taxon>
        <taxon>Actinomycetes</taxon>
        <taxon>Kitasatosporales</taxon>
        <taxon>Streptomycetaceae</taxon>
        <taxon>Streptomyces</taxon>
    </lineage>
</organism>
<keyword evidence="2" id="KW-0732">Signal</keyword>
<proteinExistence type="predicted"/>
<dbReference type="RefSeq" id="WP_086599685.1">
    <property type="nucleotide sequence ID" value="NZ_NGFN01000017.1"/>
</dbReference>
<feature type="signal peptide" evidence="2">
    <location>
        <begin position="1"/>
        <end position="25"/>
    </location>
</feature>
<name>A0A243S9H1_9ACTN</name>
<evidence type="ECO:0000313" key="3">
    <source>
        <dbReference type="EMBL" id="OUD04268.1"/>
    </source>
</evidence>
<dbReference type="AlphaFoldDB" id="A0A243S9H1"/>
<keyword evidence="4" id="KW-1185">Reference proteome</keyword>
<reference evidence="3 4" key="1">
    <citation type="submission" date="2017-05" db="EMBL/GenBank/DDBJ databases">
        <title>Biotechnological potential of actinobacteria isolated from South African environments.</title>
        <authorList>
            <person name="Le Roes-Hill M."/>
            <person name="Prins A."/>
            <person name="Durrell K.A."/>
        </authorList>
    </citation>
    <scope>NUCLEOTIDE SEQUENCE [LARGE SCALE GENOMIC DNA]</scope>
    <source>
        <strain evidence="3 4">HMC13</strain>
    </source>
</reference>